<dbReference type="InterPro" id="IPR003754">
    <property type="entry name" value="4pyrrol_synth_uPrphyn_synth"/>
</dbReference>
<dbReference type="Proteomes" id="UP000198984">
    <property type="component" value="Unassembled WGS sequence"/>
</dbReference>
<proteinExistence type="predicted"/>
<dbReference type="RefSeq" id="WP_089920978.1">
    <property type="nucleotide sequence ID" value="NZ_FOBB01000013.1"/>
</dbReference>
<dbReference type="InterPro" id="IPR039793">
    <property type="entry name" value="UROS/Hem4"/>
</dbReference>
<dbReference type="EMBL" id="FOBB01000013">
    <property type="protein sequence ID" value="SEN79888.1"/>
    <property type="molecule type" value="Genomic_DNA"/>
</dbReference>
<dbReference type="CDD" id="cd06578">
    <property type="entry name" value="HemD"/>
    <property type="match status" value="1"/>
</dbReference>
<protein>
    <submittedName>
        <fullName evidence="2">Uroporphyrinogen-III synthase</fullName>
    </submittedName>
</protein>
<dbReference type="OrthoDB" id="1523900at2"/>
<evidence type="ECO:0000313" key="2">
    <source>
        <dbReference type="EMBL" id="SEN79888.1"/>
    </source>
</evidence>
<organism evidence="2 3">
    <name type="scientific">Chitinophaga rupis</name>
    <dbReference type="NCBI Taxonomy" id="573321"/>
    <lineage>
        <taxon>Bacteria</taxon>
        <taxon>Pseudomonadati</taxon>
        <taxon>Bacteroidota</taxon>
        <taxon>Chitinophagia</taxon>
        <taxon>Chitinophagales</taxon>
        <taxon>Chitinophagaceae</taxon>
        <taxon>Chitinophaga</taxon>
    </lineage>
</organism>
<accession>A0A1H8JI51</accession>
<evidence type="ECO:0000259" key="1">
    <source>
        <dbReference type="Pfam" id="PF02602"/>
    </source>
</evidence>
<keyword evidence="3" id="KW-1185">Reference proteome</keyword>
<dbReference type="SUPFAM" id="SSF69618">
    <property type="entry name" value="HemD-like"/>
    <property type="match status" value="1"/>
</dbReference>
<dbReference type="Gene3D" id="3.40.50.10090">
    <property type="match status" value="2"/>
</dbReference>
<dbReference type="InterPro" id="IPR036108">
    <property type="entry name" value="4pyrrol_syn_uPrphyn_synt_sf"/>
</dbReference>
<dbReference type="Pfam" id="PF02602">
    <property type="entry name" value="HEM4"/>
    <property type="match status" value="1"/>
</dbReference>
<name>A0A1H8JI51_9BACT</name>
<dbReference type="GO" id="GO:0005829">
    <property type="term" value="C:cytosol"/>
    <property type="evidence" value="ECO:0007669"/>
    <property type="project" value="TreeGrafter"/>
</dbReference>
<dbReference type="GO" id="GO:0006780">
    <property type="term" value="P:uroporphyrinogen III biosynthetic process"/>
    <property type="evidence" value="ECO:0007669"/>
    <property type="project" value="InterPro"/>
</dbReference>
<gene>
    <name evidence="2" type="ORF">SAMN04488505_11336</name>
</gene>
<dbReference type="STRING" id="573321.SAMN04488505_11336"/>
<evidence type="ECO:0000313" key="3">
    <source>
        <dbReference type="Proteomes" id="UP000198984"/>
    </source>
</evidence>
<reference evidence="2 3" key="1">
    <citation type="submission" date="2016-10" db="EMBL/GenBank/DDBJ databases">
        <authorList>
            <person name="de Groot N.N."/>
        </authorList>
    </citation>
    <scope>NUCLEOTIDE SEQUENCE [LARGE SCALE GENOMIC DNA]</scope>
    <source>
        <strain evidence="2 3">DSM 21039</strain>
    </source>
</reference>
<dbReference type="GO" id="GO:0004852">
    <property type="term" value="F:uroporphyrinogen-III synthase activity"/>
    <property type="evidence" value="ECO:0007669"/>
    <property type="project" value="InterPro"/>
</dbReference>
<dbReference type="AlphaFoldDB" id="A0A1H8JI51"/>
<sequence>MQNKRPRILCTRPLPESLLEMATREGVDITVEAFTAIHPIVSKEVWDIIFPLLQQRITLVFTSAHAVEILENHYLHQPDTYYVPGRLWNICCLEAGTLDAVKEALPQCTIKATAANATALANAITALGDVREVYFICGKQRRDELPTILQEHNITVHELVVYENAATPAKLDAAAYDGIFFFSPSAVQSFFSVNTLPAATVCFAIGETTAAALRTIASNKIIISESPSAYALLAAATAYFNKP</sequence>
<dbReference type="PANTHER" id="PTHR12390">
    <property type="entry name" value="UROPORPHYRINOGEN III SYNTHASE"/>
    <property type="match status" value="1"/>
</dbReference>
<dbReference type="PANTHER" id="PTHR12390:SF0">
    <property type="entry name" value="UROPORPHYRINOGEN-III SYNTHASE"/>
    <property type="match status" value="1"/>
</dbReference>
<feature type="domain" description="Tetrapyrrole biosynthesis uroporphyrinogen III synthase" evidence="1">
    <location>
        <begin position="23"/>
        <end position="233"/>
    </location>
</feature>